<dbReference type="EMBL" id="BKCJ011123722">
    <property type="protein sequence ID" value="GFC89959.1"/>
    <property type="molecule type" value="Genomic_DNA"/>
</dbReference>
<dbReference type="AlphaFoldDB" id="A0A699RR61"/>
<reference evidence="1" key="1">
    <citation type="journal article" date="2019" name="Sci. Rep.">
        <title>Draft genome of Tanacetum cinerariifolium, the natural source of mosquito coil.</title>
        <authorList>
            <person name="Yamashiro T."/>
            <person name="Shiraishi A."/>
            <person name="Satake H."/>
            <person name="Nakayama K."/>
        </authorList>
    </citation>
    <scope>NUCLEOTIDE SEQUENCE</scope>
</reference>
<name>A0A699RR61_TANCI</name>
<feature type="non-terminal residue" evidence="1">
    <location>
        <position position="1"/>
    </location>
</feature>
<sequence length="35" mass="4170">TKEQIEEDENRALQKINETLEGRAAKRRKLDEEVE</sequence>
<gene>
    <name evidence="1" type="ORF">Tci_861929</name>
</gene>
<evidence type="ECO:0000313" key="1">
    <source>
        <dbReference type="EMBL" id="GFC89959.1"/>
    </source>
</evidence>
<proteinExistence type="predicted"/>
<organism evidence="1">
    <name type="scientific">Tanacetum cinerariifolium</name>
    <name type="common">Dalmatian daisy</name>
    <name type="synonym">Chrysanthemum cinerariifolium</name>
    <dbReference type="NCBI Taxonomy" id="118510"/>
    <lineage>
        <taxon>Eukaryota</taxon>
        <taxon>Viridiplantae</taxon>
        <taxon>Streptophyta</taxon>
        <taxon>Embryophyta</taxon>
        <taxon>Tracheophyta</taxon>
        <taxon>Spermatophyta</taxon>
        <taxon>Magnoliopsida</taxon>
        <taxon>eudicotyledons</taxon>
        <taxon>Gunneridae</taxon>
        <taxon>Pentapetalae</taxon>
        <taxon>asterids</taxon>
        <taxon>campanulids</taxon>
        <taxon>Asterales</taxon>
        <taxon>Asteraceae</taxon>
        <taxon>Asteroideae</taxon>
        <taxon>Anthemideae</taxon>
        <taxon>Anthemidinae</taxon>
        <taxon>Tanacetum</taxon>
    </lineage>
</organism>
<accession>A0A699RR61</accession>
<protein>
    <submittedName>
        <fullName evidence="1">Uncharacterized protein</fullName>
    </submittedName>
</protein>
<comment type="caution">
    <text evidence="1">The sequence shown here is derived from an EMBL/GenBank/DDBJ whole genome shotgun (WGS) entry which is preliminary data.</text>
</comment>